<dbReference type="GO" id="GO:0010043">
    <property type="term" value="P:response to zinc ion"/>
    <property type="evidence" value="ECO:0007669"/>
    <property type="project" value="TreeGrafter"/>
</dbReference>
<evidence type="ECO:0000313" key="9">
    <source>
        <dbReference type="Proteomes" id="UP000093740"/>
    </source>
</evidence>
<dbReference type="SUPFAM" id="SSF81345">
    <property type="entry name" value="ABC transporter involved in vitamin B12 uptake, BtuC"/>
    <property type="match status" value="1"/>
</dbReference>
<dbReference type="Proteomes" id="UP000093740">
    <property type="component" value="Chromosome"/>
</dbReference>
<evidence type="ECO:0000256" key="3">
    <source>
        <dbReference type="ARBA" id="ARBA00022692"/>
    </source>
</evidence>
<keyword evidence="4 7" id="KW-1133">Transmembrane helix</keyword>
<feature type="transmembrane region" description="Helical" evidence="7">
    <location>
        <begin position="16"/>
        <end position="36"/>
    </location>
</feature>
<keyword evidence="9" id="KW-1185">Reference proteome</keyword>
<accession>A0AAI8CLY6</accession>
<name>A0AAI8CLY6_FERIS</name>
<feature type="transmembrane region" description="Helical" evidence="7">
    <location>
        <begin position="135"/>
        <end position="154"/>
    </location>
</feature>
<evidence type="ECO:0000256" key="6">
    <source>
        <dbReference type="RuleBase" id="RU003943"/>
    </source>
</evidence>
<dbReference type="RefSeq" id="WP_033191867.1">
    <property type="nucleotide sequence ID" value="NZ_CP014334.2"/>
</dbReference>
<protein>
    <submittedName>
        <fullName evidence="8">Metal ABC transporter permease</fullName>
    </submittedName>
</protein>
<evidence type="ECO:0000256" key="5">
    <source>
        <dbReference type="ARBA" id="ARBA00023136"/>
    </source>
</evidence>
<evidence type="ECO:0000256" key="7">
    <source>
        <dbReference type="SAM" id="Phobius"/>
    </source>
</evidence>
<feature type="transmembrane region" description="Helical" evidence="7">
    <location>
        <begin position="249"/>
        <end position="266"/>
    </location>
</feature>
<proteinExistence type="inferred from homology"/>
<dbReference type="Pfam" id="PF00950">
    <property type="entry name" value="ABC-3"/>
    <property type="match status" value="1"/>
</dbReference>
<keyword evidence="5 7" id="KW-0472">Membrane</keyword>
<comment type="subcellular location">
    <subcellularLocation>
        <location evidence="6">Cell membrane</location>
        <topology evidence="6">Multi-pass membrane protein</topology>
    </subcellularLocation>
    <subcellularLocation>
        <location evidence="1">Membrane</location>
        <topology evidence="1">Multi-pass membrane protein</topology>
    </subcellularLocation>
</comment>
<dbReference type="PANTHER" id="PTHR30477:SF0">
    <property type="entry name" value="METAL TRANSPORT SYSTEM MEMBRANE PROTEIN TM_0125-RELATED"/>
    <property type="match status" value="1"/>
</dbReference>
<dbReference type="EMBL" id="CP014334">
    <property type="protein sequence ID" value="AMW32852.1"/>
    <property type="molecule type" value="Genomic_DNA"/>
</dbReference>
<evidence type="ECO:0000256" key="4">
    <source>
        <dbReference type="ARBA" id="ARBA00022989"/>
    </source>
</evidence>
<dbReference type="InterPro" id="IPR001626">
    <property type="entry name" value="ABC_TroCD"/>
</dbReference>
<comment type="similarity">
    <text evidence="2 6">Belongs to the ABC-3 integral membrane protein family.</text>
</comment>
<evidence type="ECO:0000256" key="1">
    <source>
        <dbReference type="ARBA" id="ARBA00004141"/>
    </source>
</evidence>
<dbReference type="AlphaFoldDB" id="A0AAI8CLY6"/>
<evidence type="ECO:0000256" key="2">
    <source>
        <dbReference type="ARBA" id="ARBA00008034"/>
    </source>
</evidence>
<feature type="transmembrane region" description="Helical" evidence="7">
    <location>
        <begin position="226"/>
        <end position="243"/>
    </location>
</feature>
<gene>
    <name evidence="8" type="ORF">NA23_05940</name>
</gene>
<reference evidence="8 9" key="1">
    <citation type="journal article" date="2015" name="Stand. Genomic Sci.">
        <title>Genome sequence of a native-feather degrading extremely thermophilic Eubacterium, Fervidobacterium islandicum AW-1.</title>
        <authorList>
            <person name="Lee Y.J."/>
            <person name="Jeong H."/>
            <person name="Park G.S."/>
            <person name="Kwak Y."/>
            <person name="Lee S.J."/>
            <person name="Lee S.J."/>
            <person name="Park M.K."/>
            <person name="Kim J.Y."/>
            <person name="Kang H.K."/>
            <person name="Shin J.H."/>
            <person name="Lee D.W."/>
        </authorList>
    </citation>
    <scope>NUCLEOTIDE SEQUENCE [LARGE SCALE GENOMIC DNA]</scope>
    <source>
        <strain evidence="8 9">AW-1</strain>
    </source>
</reference>
<feature type="transmembrane region" description="Helical" evidence="7">
    <location>
        <begin position="48"/>
        <end position="80"/>
    </location>
</feature>
<evidence type="ECO:0000313" key="8">
    <source>
        <dbReference type="EMBL" id="AMW32852.1"/>
    </source>
</evidence>
<dbReference type="InterPro" id="IPR037294">
    <property type="entry name" value="ABC_BtuC-like"/>
</dbReference>
<dbReference type="GO" id="GO:0055085">
    <property type="term" value="P:transmembrane transport"/>
    <property type="evidence" value="ECO:0007669"/>
    <property type="project" value="InterPro"/>
</dbReference>
<organism evidence="8 9">
    <name type="scientific">Fervidobacterium islandicum</name>
    <dbReference type="NCBI Taxonomy" id="2423"/>
    <lineage>
        <taxon>Bacteria</taxon>
        <taxon>Thermotogati</taxon>
        <taxon>Thermotogota</taxon>
        <taxon>Thermotogae</taxon>
        <taxon>Thermotogales</taxon>
        <taxon>Fervidobacteriaceae</taxon>
        <taxon>Fervidobacterium</taxon>
    </lineage>
</organism>
<dbReference type="KEGG" id="fia:NA23_05940"/>
<keyword evidence="3 6" id="KW-0812">Transmembrane</keyword>
<dbReference type="Gene3D" id="1.10.3470.10">
    <property type="entry name" value="ABC transporter involved in vitamin B12 uptake, BtuC"/>
    <property type="match status" value="1"/>
</dbReference>
<keyword evidence="6" id="KW-0813">Transport</keyword>
<dbReference type="PANTHER" id="PTHR30477">
    <property type="entry name" value="ABC-TRANSPORTER METAL-BINDING PROTEIN"/>
    <property type="match status" value="1"/>
</dbReference>
<feature type="transmembrane region" description="Helical" evidence="7">
    <location>
        <begin position="92"/>
        <end position="109"/>
    </location>
</feature>
<dbReference type="GO" id="GO:0043190">
    <property type="term" value="C:ATP-binding cassette (ABC) transporter complex"/>
    <property type="evidence" value="ECO:0007669"/>
    <property type="project" value="InterPro"/>
</dbReference>
<feature type="transmembrane region" description="Helical" evidence="7">
    <location>
        <begin position="174"/>
        <end position="206"/>
    </location>
</feature>
<sequence>MAFITDLLNYEFLRDALIANVLIAFVTGMVSPVIVYKRLEFIGDGLAHAIFAGVAFAVIFNFNILLGSVLATLLFAYLVYVLSNDTQIAESTAIGMLLPVFMSLGVILFSKSERYTTDVTSYLFGNILLISKHDIYFIAAVLVFSILILLWKHYEISYWLADETMAKFYGIKTNVIRFLVLVLVSTVVVAALKLAGVIVMGAFLVLPGAFSKNYAKSLTSAILRSVVFNFMLSLLGFVTAYYFDLPPGPTIVLFLFTAFLISTLFAKSKNGQ</sequence>